<evidence type="ECO:0000313" key="2">
    <source>
        <dbReference type="RefSeq" id="XP_030385022.1"/>
    </source>
</evidence>
<proteinExistence type="predicted"/>
<evidence type="ECO:0000313" key="1">
    <source>
        <dbReference type="Proteomes" id="UP000504634"/>
    </source>
</evidence>
<reference evidence="2" key="1">
    <citation type="submission" date="2025-08" db="UniProtKB">
        <authorList>
            <consortium name="RefSeq"/>
        </authorList>
    </citation>
    <scope>IDENTIFICATION</scope>
    <source>
        <strain evidence="2">11010-0011.00</strain>
        <tissue evidence="2">Whole body</tissue>
    </source>
</reference>
<keyword evidence="1" id="KW-1185">Reference proteome</keyword>
<name>A0A6J2UD22_DROLE</name>
<accession>A0A6J2UD22</accession>
<dbReference type="GeneID" id="115632144"/>
<dbReference type="SUPFAM" id="SSF52058">
    <property type="entry name" value="L domain-like"/>
    <property type="match status" value="1"/>
</dbReference>
<gene>
    <name evidence="2" type="primary">LOC115632144</name>
</gene>
<dbReference type="Proteomes" id="UP000504634">
    <property type="component" value="Unplaced"/>
</dbReference>
<sequence>MSEVHIFELNDDCMRSVIQYLSVEDKFNLYHVCTFFRQLLTECSGKCQKMICNAYEKSHRQKLLLGSHNVKELSIALNNTSYYWPLLAMPEMLCKIIEGMTQLEHLSLSIDANLARWQPVVLALRNLPKFKSLSISGPSQQFQNCNRPFEVLPNYFLKNLSHLRHLEELSLTAQVYVHDLVEYCKSNDKLRALRLHGGCEGNISAIATHCPNLEEVKFRMEKETDYEPVTKLPKLKKLIIEGNVWYPMAIFFKTFSSESLEQLQLIDVQHIHLDFEATQQIVRMKALKSLSCYFREARSMELLSQLKELEEIFIVRSNFVGFPAAFLKILTSCTKLDCFCIGDAFELTRDLIFQVAELLESIRNPIAQEPLKLELGVFTKLSPRDARLIDTAYLRLGTNPYSTVK</sequence>
<dbReference type="InterPro" id="IPR032675">
    <property type="entry name" value="LRR_dom_sf"/>
</dbReference>
<dbReference type="Gene3D" id="3.80.10.10">
    <property type="entry name" value="Ribonuclease Inhibitor"/>
    <property type="match status" value="1"/>
</dbReference>
<dbReference type="OrthoDB" id="6492012at2759"/>
<dbReference type="AlphaFoldDB" id="A0A6J2UD22"/>
<organism evidence="1 2">
    <name type="scientific">Drosophila lebanonensis</name>
    <name type="common">Fruit fly</name>
    <name type="synonym">Scaptodrosophila lebanonensis</name>
    <dbReference type="NCBI Taxonomy" id="7225"/>
    <lineage>
        <taxon>Eukaryota</taxon>
        <taxon>Metazoa</taxon>
        <taxon>Ecdysozoa</taxon>
        <taxon>Arthropoda</taxon>
        <taxon>Hexapoda</taxon>
        <taxon>Insecta</taxon>
        <taxon>Pterygota</taxon>
        <taxon>Neoptera</taxon>
        <taxon>Endopterygota</taxon>
        <taxon>Diptera</taxon>
        <taxon>Brachycera</taxon>
        <taxon>Muscomorpha</taxon>
        <taxon>Ephydroidea</taxon>
        <taxon>Drosophilidae</taxon>
        <taxon>Scaptodrosophila</taxon>
    </lineage>
</organism>
<protein>
    <submittedName>
        <fullName evidence="2">Uncharacterized protein LOC115632144</fullName>
    </submittedName>
</protein>
<dbReference type="RefSeq" id="XP_030385022.1">
    <property type="nucleotide sequence ID" value="XM_030529162.1"/>
</dbReference>